<dbReference type="GO" id="GO:0005737">
    <property type="term" value="C:cytoplasm"/>
    <property type="evidence" value="ECO:0007669"/>
    <property type="project" value="UniProtKB-SubCell"/>
</dbReference>
<evidence type="ECO:0000256" key="1">
    <source>
        <dbReference type="ARBA" id="ARBA00022490"/>
    </source>
</evidence>
<feature type="domain" description="YqgF/RNase H-like" evidence="6">
    <location>
        <begin position="1"/>
        <end position="90"/>
    </location>
</feature>
<dbReference type="NCBIfam" id="TIGR00250">
    <property type="entry name" value="RNAse_H_YqgF"/>
    <property type="match status" value="1"/>
</dbReference>
<gene>
    <name evidence="7" type="ORF">UV61_C0006G0092</name>
</gene>
<dbReference type="Proteomes" id="UP000034050">
    <property type="component" value="Unassembled WGS sequence"/>
</dbReference>
<reference evidence="7 8" key="1">
    <citation type="journal article" date="2015" name="Nature">
        <title>rRNA introns, odd ribosomes, and small enigmatic genomes across a large radiation of phyla.</title>
        <authorList>
            <person name="Brown C.T."/>
            <person name="Hug L.A."/>
            <person name="Thomas B.C."/>
            <person name="Sharon I."/>
            <person name="Castelle C.J."/>
            <person name="Singh A."/>
            <person name="Wilkins M.J."/>
            <person name="Williams K.H."/>
            <person name="Banfield J.F."/>
        </authorList>
    </citation>
    <scope>NUCLEOTIDE SEQUENCE [LARGE SCALE GENOMIC DNA]</scope>
</reference>
<dbReference type="PANTHER" id="PTHR33317">
    <property type="entry name" value="POLYNUCLEOTIDYL TRANSFERASE, RIBONUCLEASE H-LIKE SUPERFAMILY PROTEIN"/>
    <property type="match status" value="1"/>
</dbReference>
<dbReference type="InterPro" id="IPR037027">
    <property type="entry name" value="YqgF/RNaseH-like_dom_sf"/>
</dbReference>
<dbReference type="PANTHER" id="PTHR33317:SF4">
    <property type="entry name" value="POLYNUCLEOTIDYL TRANSFERASE, RIBONUCLEASE H-LIKE SUPERFAMILY PROTEIN"/>
    <property type="match status" value="1"/>
</dbReference>
<evidence type="ECO:0000256" key="2">
    <source>
        <dbReference type="ARBA" id="ARBA00022517"/>
    </source>
</evidence>
<keyword evidence="1 5" id="KW-0963">Cytoplasm</keyword>
<keyword evidence="4 5" id="KW-0378">Hydrolase</keyword>
<dbReference type="EMBL" id="LCFD01000006">
    <property type="protein sequence ID" value="KKS86891.1"/>
    <property type="molecule type" value="Genomic_DNA"/>
</dbReference>
<dbReference type="GO" id="GO:0000967">
    <property type="term" value="P:rRNA 5'-end processing"/>
    <property type="evidence" value="ECO:0007669"/>
    <property type="project" value="UniProtKB-UniRule"/>
</dbReference>
<dbReference type="CDD" id="cd16964">
    <property type="entry name" value="YqgF"/>
    <property type="match status" value="1"/>
</dbReference>
<sequence length="136" mass="15226">MSYLGLDYGAKQVGVAISEGVQAQGLVVLETKEVIPRLRQITKAHQVHVVVLGLPEGRFKPQVMQFGQEIETQLGLPVVLWDETLSSRQAQTELVKRHTTSKRRRVQEHAVAAAAILADYLSEIKTYDKRKKTFSS</sequence>
<dbReference type="SMART" id="SM00732">
    <property type="entry name" value="YqgFc"/>
    <property type="match status" value="1"/>
</dbReference>
<comment type="caution">
    <text evidence="7">The sequence shown here is derived from an EMBL/GenBank/DDBJ whole genome shotgun (WGS) entry which is preliminary data.</text>
</comment>
<dbReference type="HAMAP" id="MF_00651">
    <property type="entry name" value="Nuclease_YqgF"/>
    <property type="match status" value="1"/>
</dbReference>
<dbReference type="InterPro" id="IPR012337">
    <property type="entry name" value="RNaseH-like_sf"/>
</dbReference>
<dbReference type="AlphaFoldDB" id="A0A0G1EV32"/>
<dbReference type="STRING" id="1618446.UV61_C0006G0092"/>
<dbReference type="InterPro" id="IPR006641">
    <property type="entry name" value="YqgF/RNaseH-like_dom"/>
</dbReference>
<comment type="similarity">
    <text evidence="5">Belongs to the YqgF HJR family.</text>
</comment>
<dbReference type="Gene3D" id="3.30.420.140">
    <property type="entry name" value="YqgF/RNase H-like domain"/>
    <property type="match status" value="1"/>
</dbReference>
<comment type="subcellular location">
    <subcellularLocation>
        <location evidence="5">Cytoplasm</location>
    </subcellularLocation>
</comment>
<keyword evidence="3 5" id="KW-0540">Nuclease</keyword>
<evidence type="ECO:0000313" key="8">
    <source>
        <dbReference type="Proteomes" id="UP000034050"/>
    </source>
</evidence>
<dbReference type="SUPFAM" id="SSF53098">
    <property type="entry name" value="Ribonuclease H-like"/>
    <property type="match status" value="1"/>
</dbReference>
<keyword evidence="2 5" id="KW-0690">Ribosome biogenesis</keyword>
<dbReference type="Pfam" id="PF03652">
    <property type="entry name" value="RuvX"/>
    <property type="match status" value="1"/>
</dbReference>
<evidence type="ECO:0000259" key="6">
    <source>
        <dbReference type="SMART" id="SM00732"/>
    </source>
</evidence>
<protein>
    <recommendedName>
        <fullName evidence="5">Putative pre-16S rRNA nuclease</fullName>
        <ecNumber evidence="5">3.1.-.-</ecNumber>
    </recommendedName>
</protein>
<dbReference type="GO" id="GO:0004518">
    <property type="term" value="F:nuclease activity"/>
    <property type="evidence" value="ECO:0007669"/>
    <property type="project" value="UniProtKB-KW"/>
</dbReference>
<evidence type="ECO:0000256" key="5">
    <source>
        <dbReference type="HAMAP-Rule" id="MF_00651"/>
    </source>
</evidence>
<evidence type="ECO:0000256" key="4">
    <source>
        <dbReference type="ARBA" id="ARBA00022801"/>
    </source>
</evidence>
<accession>A0A0G1EV32</accession>
<dbReference type="InterPro" id="IPR005227">
    <property type="entry name" value="YqgF"/>
</dbReference>
<proteinExistence type="inferred from homology"/>
<dbReference type="EC" id="3.1.-.-" evidence="5"/>
<comment type="function">
    <text evidence="5">Could be a nuclease involved in processing of the 5'-end of pre-16S rRNA.</text>
</comment>
<evidence type="ECO:0000313" key="7">
    <source>
        <dbReference type="EMBL" id="KKS86891.1"/>
    </source>
</evidence>
<evidence type="ECO:0000256" key="3">
    <source>
        <dbReference type="ARBA" id="ARBA00022722"/>
    </source>
</evidence>
<name>A0A0G1EV32_9BACT</name>
<organism evidence="7 8">
    <name type="scientific">Candidatus Gottesmanbacteria bacterium GW2011_GWB1_43_11</name>
    <dbReference type="NCBI Taxonomy" id="1618446"/>
    <lineage>
        <taxon>Bacteria</taxon>
        <taxon>Candidatus Gottesmaniibacteriota</taxon>
    </lineage>
</organism>
<dbReference type="GO" id="GO:0016788">
    <property type="term" value="F:hydrolase activity, acting on ester bonds"/>
    <property type="evidence" value="ECO:0007669"/>
    <property type="project" value="UniProtKB-UniRule"/>
</dbReference>